<name>A0AAD2HZB9_9AGAR</name>
<feature type="non-terminal residue" evidence="1">
    <location>
        <position position="1"/>
    </location>
</feature>
<keyword evidence="2" id="KW-1185">Reference proteome</keyword>
<sequence length="68" mass="7955">LRLRGINLFLLSFCDRPWRFWLEPEALLLKGLLDFSGSRRNLNNSSWISSSKLSHSRATRSRSFFSPI</sequence>
<evidence type="ECO:0000313" key="1">
    <source>
        <dbReference type="EMBL" id="CAK5284550.1"/>
    </source>
</evidence>
<organism evidence="1 2">
    <name type="scientific">Mycena citricolor</name>
    <dbReference type="NCBI Taxonomy" id="2018698"/>
    <lineage>
        <taxon>Eukaryota</taxon>
        <taxon>Fungi</taxon>
        <taxon>Dikarya</taxon>
        <taxon>Basidiomycota</taxon>
        <taxon>Agaricomycotina</taxon>
        <taxon>Agaricomycetes</taxon>
        <taxon>Agaricomycetidae</taxon>
        <taxon>Agaricales</taxon>
        <taxon>Marasmiineae</taxon>
        <taxon>Mycenaceae</taxon>
        <taxon>Mycena</taxon>
    </lineage>
</organism>
<dbReference type="AlphaFoldDB" id="A0AAD2HZB9"/>
<proteinExistence type="predicted"/>
<comment type="caution">
    <text evidence="1">The sequence shown here is derived from an EMBL/GenBank/DDBJ whole genome shotgun (WGS) entry which is preliminary data.</text>
</comment>
<dbReference type="EMBL" id="CAVNYO010000480">
    <property type="protein sequence ID" value="CAK5284550.1"/>
    <property type="molecule type" value="Genomic_DNA"/>
</dbReference>
<reference evidence="1" key="1">
    <citation type="submission" date="2023-11" db="EMBL/GenBank/DDBJ databases">
        <authorList>
            <person name="De Vega J J."/>
            <person name="De Vega J J."/>
        </authorList>
    </citation>
    <scope>NUCLEOTIDE SEQUENCE</scope>
</reference>
<gene>
    <name evidence="1" type="ORF">MYCIT1_LOCUS37860</name>
</gene>
<dbReference type="Proteomes" id="UP001295794">
    <property type="component" value="Unassembled WGS sequence"/>
</dbReference>
<accession>A0AAD2HZB9</accession>
<protein>
    <submittedName>
        <fullName evidence="1">Uncharacterized protein</fullName>
    </submittedName>
</protein>
<evidence type="ECO:0000313" key="2">
    <source>
        <dbReference type="Proteomes" id="UP001295794"/>
    </source>
</evidence>